<feature type="region of interest" description="Disordered" evidence="1">
    <location>
        <begin position="388"/>
        <end position="471"/>
    </location>
</feature>
<dbReference type="AlphaFoldDB" id="A0A1H6HW26"/>
<dbReference type="SUPFAM" id="SSF56281">
    <property type="entry name" value="Metallo-hydrolase/oxidoreductase"/>
    <property type="match status" value="1"/>
</dbReference>
<dbReference type="Proteomes" id="UP000182983">
    <property type="component" value="Unassembled WGS sequence"/>
</dbReference>
<dbReference type="EMBL" id="FNWO01000008">
    <property type="protein sequence ID" value="SEH40147.1"/>
    <property type="molecule type" value="Genomic_DNA"/>
</dbReference>
<proteinExistence type="predicted"/>
<dbReference type="GO" id="GO:0016787">
    <property type="term" value="F:hydrolase activity"/>
    <property type="evidence" value="ECO:0007669"/>
    <property type="project" value="UniProtKB-KW"/>
</dbReference>
<name>A0A1H6HW26_MAGFU</name>
<sequence>MSIGLARMEGLWCGQGMAHLLKLYHDPYADPDRTAPDMMALFDFGTSDDGLDQSREVLGVAAPVKTIIDALQLQMKAGKTPTLDLVLFSHQDEDHWKLIGEMLNQVKINKIPLSITNIIYGGTGWKTKAKATIGSLETYLSSTPKKAKALSSGYTDYQYPALAPSITLSLDDVHVRTLIACDPSAKKSVLNGSSAVVLIQLKNSGFILPGDATFQTLVAASTKLKLWPNSPLPFVYMLSAPHHGALSTMTSKNLGDASGLPELDEFIGLTRPYSAFASAGEESSYKHPYLIVMKSVSKYASSYEFPEPHNVVVYQKNDNNTGWLVIEDINRNTYTTVTDIKDPLPTADWLFEINSLGHFRTSARFYKGGQRIFDGIPEADPAIVADEDEDKDMGDGTFDSTAQSRQTRPLLLTRPPLPDPIPGYAVRSSGVFASRTPVEPGRAEPAHRFGATARPLPPNRRVRVAPSGDGR</sequence>
<reference evidence="3" key="1">
    <citation type="submission" date="2016-10" db="EMBL/GenBank/DDBJ databases">
        <authorList>
            <person name="Varghese N."/>
            <person name="Submissions S."/>
        </authorList>
    </citation>
    <scope>NUCLEOTIDE SEQUENCE [LARGE SCALE GENOMIC DNA]</scope>
    <source>
        <strain evidence="3">DSM 13234</strain>
    </source>
</reference>
<gene>
    <name evidence="2" type="ORF">SAMN04244559_02114</name>
</gene>
<keyword evidence="3" id="KW-1185">Reference proteome</keyword>
<evidence type="ECO:0000313" key="3">
    <source>
        <dbReference type="Proteomes" id="UP000182983"/>
    </source>
</evidence>
<organism evidence="2 3">
    <name type="scientific">Magnetospirillum fulvum</name>
    <name type="common">Rhodospirillum fulvum</name>
    <dbReference type="NCBI Taxonomy" id="1082"/>
    <lineage>
        <taxon>Bacteria</taxon>
        <taxon>Pseudomonadati</taxon>
        <taxon>Pseudomonadota</taxon>
        <taxon>Alphaproteobacteria</taxon>
        <taxon>Rhodospirillales</taxon>
        <taxon>Rhodospirillaceae</taxon>
        <taxon>Magnetospirillum</taxon>
    </lineage>
</organism>
<dbReference type="OrthoDB" id="9761531at2"/>
<evidence type="ECO:0000313" key="2">
    <source>
        <dbReference type="EMBL" id="SEH40147.1"/>
    </source>
</evidence>
<accession>A0A1H6HW26</accession>
<evidence type="ECO:0000256" key="1">
    <source>
        <dbReference type="SAM" id="MobiDB-lite"/>
    </source>
</evidence>
<dbReference type="RefSeq" id="WP_074768338.1">
    <property type="nucleotide sequence ID" value="NZ_FNWO01000008.1"/>
</dbReference>
<dbReference type="InterPro" id="IPR036866">
    <property type="entry name" value="RibonucZ/Hydroxyglut_hydro"/>
</dbReference>
<keyword evidence="2" id="KW-0378">Hydrolase</keyword>
<protein>
    <submittedName>
        <fullName evidence="2">Metal-dependent hydrolase, beta-lactamase superfamily II</fullName>
    </submittedName>
</protein>
<dbReference type="Gene3D" id="3.60.15.10">
    <property type="entry name" value="Ribonuclease Z/Hydroxyacylglutathione hydrolase-like"/>
    <property type="match status" value="1"/>
</dbReference>